<dbReference type="InterPro" id="IPR035437">
    <property type="entry name" value="SNase_OB-fold_sf"/>
</dbReference>
<evidence type="ECO:0000256" key="9">
    <source>
        <dbReference type="ARBA" id="ARBA00022759"/>
    </source>
</evidence>
<evidence type="ECO:0000313" key="18">
    <source>
        <dbReference type="EMBL" id="KLT38839.1"/>
    </source>
</evidence>
<proteinExistence type="inferred from homology"/>
<evidence type="ECO:0000256" key="15">
    <source>
        <dbReference type="SAM" id="MobiDB-lite"/>
    </source>
</evidence>
<dbReference type="AlphaFoldDB" id="A0A0J1AU55"/>
<keyword evidence="19" id="KW-1185">Reference proteome</keyword>
<reference evidence="18 19" key="1">
    <citation type="submission" date="2015-03" db="EMBL/GenBank/DDBJ databases">
        <title>Genomics and transcriptomics of the oil-accumulating basidiomycete yeast T. oleaginosus allow insights into substrate utilization and the diverse evolutionary trajectories of mating systems in fungi.</title>
        <authorList>
            <consortium name="DOE Joint Genome Institute"/>
            <person name="Kourist R."/>
            <person name="Kracht O."/>
            <person name="Bracharz F."/>
            <person name="Lipzen A."/>
            <person name="Nolan M."/>
            <person name="Ohm R."/>
            <person name="Grigoriev I."/>
            <person name="Sun S."/>
            <person name="Heitman J."/>
            <person name="Bruck T."/>
            <person name="Nowrousian M."/>
        </authorList>
    </citation>
    <scope>NUCLEOTIDE SEQUENCE [LARGE SCALE GENOMIC DNA]</scope>
    <source>
        <strain evidence="18 19">IBC0246</strain>
    </source>
</reference>
<dbReference type="FunFam" id="2.40.50.90:FF:000029">
    <property type="entry name" value="Probable endonuclease lcl3"/>
    <property type="match status" value="1"/>
</dbReference>
<evidence type="ECO:0000313" key="19">
    <source>
        <dbReference type="Proteomes" id="UP000053611"/>
    </source>
</evidence>
<evidence type="ECO:0000256" key="4">
    <source>
        <dbReference type="ARBA" id="ARBA00013404"/>
    </source>
</evidence>
<evidence type="ECO:0000259" key="17">
    <source>
        <dbReference type="PROSITE" id="PS50830"/>
    </source>
</evidence>
<feature type="region of interest" description="Disordered" evidence="15">
    <location>
        <begin position="1"/>
        <end position="22"/>
    </location>
</feature>
<dbReference type="PANTHER" id="PTHR12302:SF3">
    <property type="entry name" value="SERINE_THREONINE-PROTEIN KINASE 31"/>
    <property type="match status" value="1"/>
</dbReference>
<feature type="domain" description="TNase-like" evidence="17">
    <location>
        <begin position="97"/>
        <end position="256"/>
    </location>
</feature>
<dbReference type="OrthoDB" id="430293at2759"/>
<dbReference type="EMBL" id="KQ087280">
    <property type="protein sequence ID" value="KLT38839.1"/>
    <property type="molecule type" value="Genomic_DNA"/>
</dbReference>
<dbReference type="Proteomes" id="UP000053611">
    <property type="component" value="Unassembled WGS sequence"/>
</dbReference>
<evidence type="ECO:0000256" key="5">
    <source>
        <dbReference type="ARBA" id="ARBA00014651"/>
    </source>
</evidence>
<evidence type="ECO:0000256" key="10">
    <source>
        <dbReference type="ARBA" id="ARBA00022801"/>
    </source>
</evidence>
<keyword evidence="10" id="KW-0378">Hydrolase</keyword>
<feature type="transmembrane region" description="Helical" evidence="16">
    <location>
        <begin position="56"/>
        <end position="75"/>
    </location>
</feature>
<evidence type="ECO:0000256" key="2">
    <source>
        <dbReference type="ARBA" id="ARBA00004173"/>
    </source>
</evidence>
<evidence type="ECO:0000256" key="7">
    <source>
        <dbReference type="ARBA" id="ARBA00022722"/>
    </source>
</evidence>
<dbReference type="PROSITE" id="PS50830">
    <property type="entry name" value="TNASE_3"/>
    <property type="match status" value="1"/>
</dbReference>
<dbReference type="GO" id="GO:0046872">
    <property type="term" value="F:metal ion binding"/>
    <property type="evidence" value="ECO:0007669"/>
    <property type="project" value="UniProtKB-KW"/>
</dbReference>
<sequence>MEPAECADRLARRTPPRSAPTHVAHAPLESLSGVVGGTPSPWPPWLADAMRDPAKAAILSGGCAVAVTFAGIGIYRRFLRRIPNADSVTAAMIDEKRKIVGIVTRVGDGDGFRLYHTPGPFWRFPLKLRSVPTTAKELKNETLSIRIAGVDAPELAHFGNPAQPHAKESLQWLIDTVEGRRVKCQLLRKDQYGRIVAVPWISRAVLPDKPLPLMMLREGMAVVYTQGGAEFGPWGLEKLQAEEDDARKHRRGLWGGRRVEKPGDFKRRVREGGEEEATMIDMGKKRSWWEKLGRWLGGKT</sequence>
<gene>
    <name evidence="18" type="ORF">CC85DRAFT_289131</name>
</gene>
<dbReference type="SUPFAM" id="SSF50199">
    <property type="entry name" value="Staphylococcal nuclease"/>
    <property type="match status" value="1"/>
</dbReference>
<dbReference type="GO" id="GO:0016020">
    <property type="term" value="C:membrane"/>
    <property type="evidence" value="ECO:0007669"/>
    <property type="project" value="UniProtKB-SubCell"/>
</dbReference>
<keyword evidence="14 16" id="KW-0472">Membrane</keyword>
<name>A0A0J1AU55_9TREE</name>
<evidence type="ECO:0000256" key="1">
    <source>
        <dbReference type="ARBA" id="ARBA00004167"/>
    </source>
</evidence>
<evidence type="ECO:0000256" key="16">
    <source>
        <dbReference type="SAM" id="Phobius"/>
    </source>
</evidence>
<feature type="compositionally biased region" description="Basic and acidic residues" evidence="15">
    <location>
        <begin position="1"/>
        <end position="11"/>
    </location>
</feature>
<dbReference type="Gene3D" id="2.40.50.90">
    <property type="match status" value="1"/>
</dbReference>
<evidence type="ECO:0000256" key="13">
    <source>
        <dbReference type="ARBA" id="ARBA00023128"/>
    </source>
</evidence>
<keyword evidence="6 16" id="KW-0812">Transmembrane</keyword>
<keyword evidence="13" id="KW-0496">Mitochondrion</keyword>
<evidence type="ECO:0000256" key="12">
    <source>
        <dbReference type="ARBA" id="ARBA00022989"/>
    </source>
</evidence>
<keyword evidence="12 16" id="KW-1133">Transmembrane helix</keyword>
<dbReference type="InterPro" id="IPR016071">
    <property type="entry name" value="Staphylococal_nuclease_OB-fold"/>
</dbReference>
<dbReference type="Pfam" id="PF00565">
    <property type="entry name" value="SNase"/>
    <property type="match status" value="1"/>
</dbReference>
<keyword evidence="8" id="KW-0479">Metal-binding</keyword>
<comment type="subcellular location">
    <subcellularLocation>
        <location evidence="1">Membrane</location>
        <topology evidence="1">Single-pass membrane protein</topology>
    </subcellularLocation>
    <subcellularLocation>
        <location evidence="2">Mitochondrion</location>
    </subcellularLocation>
</comment>
<protein>
    <recommendedName>
        <fullName evidence="4">Probable endonuclease LCL3</fullName>
    </recommendedName>
    <alternativeName>
        <fullName evidence="5">Probable endonuclease lcl3</fullName>
    </alternativeName>
</protein>
<evidence type="ECO:0000256" key="11">
    <source>
        <dbReference type="ARBA" id="ARBA00022837"/>
    </source>
</evidence>
<keyword evidence="7" id="KW-0540">Nuclease</keyword>
<evidence type="ECO:0000256" key="14">
    <source>
        <dbReference type="ARBA" id="ARBA00023136"/>
    </source>
</evidence>
<dbReference type="PANTHER" id="PTHR12302">
    <property type="entry name" value="EBNA2 BINDING PROTEIN P100"/>
    <property type="match status" value="1"/>
</dbReference>
<evidence type="ECO:0000256" key="3">
    <source>
        <dbReference type="ARBA" id="ARBA00005435"/>
    </source>
</evidence>
<evidence type="ECO:0000256" key="8">
    <source>
        <dbReference type="ARBA" id="ARBA00022723"/>
    </source>
</evidence>
<organism evidence="18 19">
    <name type="scientific">Cutaneotrichosporon oleaginosum</name>
    <dbReference type="NCBI Taxonomy" id="879819"/>
    <lineage>
        <taxon>Eukaryota</taxon>
        <taxon>Fungi</taxon>
        <taxon>Dikarya</taxon>
        <taxon>Basidiomycota</taxon>
        <taxon>Agaricomycotina</taxon>
        <taxon>Tremellomycetes</taxon>
        <taxon>Trichosporonales</taxon>
        <taxon>Trichosporonaceae</taxon>
        <taxon>Cutaneotrichosporon</taxon>
    </lineage>
</organism>
<dbReference type="GO" id="GO:0004519">
    <property type="term" value="F:endonuclease activity"/>
    <property type="evidence" value="ECO:0007669"/>
    <property type="project" value="UniProtKB-KW"/>
</dbReference>
<comment type="similarity">
    <text evidence="3">Belongs to the LCL3 family.</text>
</comment>
<keyword evidence="9" id="KW-0255">Endonuclease</keyword>
<evidence type="ECO:0000256" key="6">
    <source>
        <dbReference type="ARBA" id="ARBA00022692"/>
    </source>
</evidence>
<keyword evidence="11" id="KW-0106">Calcium</keyword>
<dbReference type="GO" id="GO:0016787">
    <property type="term" value="F:hydrolase activity"/>
    <property type="evidence" value="ECO:0007669"/>
    <property type="project" value="UniProtKB-KW"/>
</dbReference>
<accession>A0A0J1AU55</accession>
<dbReference type="GO" id="GO:0005739">
    <property type="term" value="C:mitochondrion"/>
    <property type="evidence" value="ECO:0007669"/>
    <property type="project" value="UniProtKB-SubCell"/>
</dbReference>
<dbReference type="SMART" id="SM00318">
    <property type="entry name" value="SNc"/>
    <property type="match status" value="1"/>
</dbReference>
<dbReference type="STRING" id="879819.A0A0J1AU55"/>